<sequence>MIREGKQPRKFVKNPAFVLGSSIYWLASLLGIALLIGGCGSLPRESAEAQQERRSTEAGGATPVDVAIARKDLLQQQLEYTGTTTPFRTVSLRSQVEGRLVALNVDVGDTVAQGQIVGQVDDVLLKTALNQAEAELAALQSEVARANTQVSNARAEVERARLEVKQAQADAQRQEKLFKEGAIAQQAAEQARTTAETAVQALRAAEEQVRTEQQAVAAAKGRLTAQKAVVAQAKERRSYARLTSPIAGAVLEKVTEPGNLLQPGNEVLKIGDFNRVKVAVQLSELELANIQVGQSVQVRLDAFPNEKYIGTVTRISPAADTTARLVPVEIVIPNSDGRIGSGLLARATFVSKEEEQVVVPLTAIQGAEKAQQRQTAEQTSKLKSTDENTQGQVFVVTQTEGKTKVAARTVTLGKRGDGKVEIISGLQPGEAYVVRSGKPLKDGSAVSLSILSEKLELTSTGK</sequence>
<organism evidence="9 10">
    <name type="scientific">Chlorogloeopsis fritschii PCC 6912</name>
    <dbReference type="NCBI Taxonomy" id="211165"/>
    <lineage>
        <taxon>Bacteria</taxon>
        <taxon>Bacillati</taxon>
        <taxon>Cyanobacteriota</taxon>
        <taxon>Cyanophyceae</taxon>
        <taxon>Nostocales</taxon>
        <taxon>Chlorogloeopsidaceae</taxon>
        <taxon>Chlorogloeopsis</taxon>
    </lineage>
</organism>
<protein>
    <submittedName>
        <fullName evidence="9">RND transporter</fullName>
    </submittedName>
</protein>
<evidence type="ECO:0000259" key="8">
    <source>
        <dbReference type="Pfam" id="PF25967"/>
    </source>
</evidence>
<feature type="transmembrane region" description="Helical" evidence="5">
    <location>
        <begin position="16"/>
        <end position="36"/>
    </location>
</feature>
<dbReference type="Pfam" id="PF25967">
    <property type="entry name" value="RND-MFP_C"/>
    <property type="match status" value="1"/>
</dbReference>
<dbReference type="Gene3D" id="2.40.50.100">
    <property type="match status" value="1"/>
</dbReference>
<dbReference type="AlphaFoldDB" id="A0A433NMV2"/>
<keyword evidence="3" id="KW-0813">Transport</keyword>
<reference evidence="9 10" key="1">
    <citation type="journal article" date="2019" name="Genome Biol. Evol.">
        <title>Day and night: Metabolic profiles and evolutionary relationships of six axenic non-marine cyanobacteria.</title>
        <authorList>
            <person name="Will S.E."/>
            <person name="Henke P."/>
            <person name="Boedeker C."/>
            <person name="Huang S."/>
            <person name="Brinkmann H."/>
            <person name="Rohde M."/>
            <person name="Jarek M."/>
            <person name="Friedl T."/>
            <person name="Seufert S."/>
            <person name="Schumacher M."/>
            <person name="Overmann J."/>
            <person name="Neumann-Schaal M."/>
            <person name="Petersen J."/>
        </authorList>
    </citation>
    <scope>NUCLEOTIDE SEQUENCE [LARGE SCALE GENOMIC DNA]</scope>
    <source>
        <strain evidence="9 10">PCC 6912</strain>
    </source>
</reference>
<dbReference type="OrthoDB" id="9806939at2"/>
<evidence type="ECO:0000256" key="5">
    <source>
        <dbReference type="SAM" id="Phobius"/>
    </source>
</evidence>
<evidence type="ECO:0000256" key="2">
    <source>
        <dbReference type="ARBA" id="ARBA00009477"/>
    </source>
</evidence>
<dbReference type="Gene3D" id="2.40.30.170">
    <property type="match status" value="1"/>
</dbReference>
<accession>A0A433NMV2</accession>
<evidence type="ECO:0000313" key="9">
    <source>
        <dbReference type="EMBL" id="RUR84522.1"/>
    </source>
</evidence>
<keyword evidence="10" id="KW-1185">Reference proteome</keyword>
<evidence type="ECO:0000256" key="3">
    <source>
        <dbReference type="ARBA" id="ARBA00022448"/>
    </source>
</evidence>
<dbReference type="RefSeq" id="WP_016875448.1">
    <property type="nucleotide sequence ID" value="NZ_AJLN01000100.1"/>
</dbReference>
<feature type="coiled-coil region" evidence="4">
    <location>
        <begin position="122"/>
        <end position="222"/>
    </location>
</feature>
<gene>
    <name evidence="9" type="ORF">PCC6912_14170</name>
</gene>
<comment type="caution">
    <text evidence="9">The sequence shown here is derived from an EMBL/GenBank/DDBJ whole genome shotgun (WGS) entry which is preliminary data.</text>
</comment>
<keyword evidence="5" id="KW-0472">Membrane</keyword>
<keyword evidence="5" id="KW-1133">Transmembrane helix</keyword>
<dbReference type="Pfam" id="PF25954">
    <property type="entry name" value="Beta-barrel_RND_2"/>
    <property type="match status" value="1"/>
</dbReference>
<evidence type="ECO:0000256" key="4">
    <source>
        <dbReference type="SAM" id="Coils"/>
    </source>
</evidence>
<dbReference type="Proteomes" id="UP000268857">
    <property type="component" value="Unassembled WGS sequence"/>
</dbReference>
<dbReference type="EMBL" id="RSCJ01000004">
    <property type="protein sequence ID" value="RUR84522.1"/>
    <property type="molecule type" value="Genomic_DNA"/>
</dbReference>
<dbReference type="InterPro" id="IPR006143">
    <property type="entry name" value="RND_pump_MFP"/>
</dbReference>
<feature type="domain" description="Multidrug resistance protein MdtA-like barrel-sandwich hybrid" evidence="6">
    <location>
        <begin position="88"/>
        <end position="266"/>
    </location>
</feature>
<evidence type="ECO:0000313" key="10">
    <source>
        <dbReference type="Proteomes" id="UP000268857"/>
    </source>
</evidence>
<dbReference type="FunFam" id="2.40.30.170:FF:000010">
    <property type="entry name" value="Efflux RND transporter periplasmic adaptor subunit"/>
    <property type="match status" value="1"/>
</dbReference>
<dbReference type="PANTHER" id="PTHR30469">
    <property type="entry name" value="MULTIDRUG RESISTANCE PROTEIN MDTA"/>
    <property type="match status" value="1"/>
</dbReference>
<dbReference type="Gene3D" id="2.40.420.20">
    <property type="match status" value="1"/>
</dbReference>
<proteinExistence type="inferred from homology"/>
<comment type="similarity">
    <text evidence="2">Belongs to the membrane fusion protein (MFP) (TC 8.A.1) family.</text>
</comment>
<evidence type="ECO:0000259" key="6">
    <source>
        <dbReference type="Pfam" id="PF25917"/>
    </source>
</evidence>
<dbReference type="STRING" id="211165.GCA_000317285_03994"/>
<dbReference type="GO" id="GO:0015562">
    <property type="term" value="F:efflux transmembrane transporter activity"/>
    <property type="evidence" value="ECO:0007669"/>
    <property type="project" value="TreeGrafter"/>
</dbReference>
<dbReference type="InterPro" id="IPR058792">
    <property type="entry name" value="Beta-barrel_RND_2"/>
</dbReference>
<evidence type="ECO:0000259" key="7">
    <source>
        <dbReference type="Pfam" id="PF25954"/>
    </source>
</evidence>
<evidence type="ECO:0000256" key="1">
    <source>
        <dbReference type="ARBA" id="ARBA00004196"/>
    </source>
</evidence>
<dbReference type="NCBIfam" id="TIGR01730">
    <property type="entry name" value="RND_mfp"/>
    <property type="match status" value="1"/>
</dbReference>
<feature type="domain" description="Multidrug resistance protein MdtA-like C-terminal permuted SH3" evidence="8">
    <location>
        <begin position="388"/>
        <end position="435"/>
    </location>
</feature>
<dbReference type="GO" id="GO:1990281">
    <property type="term" value="C:efflux pump complex"/>
    <property type="evidence" value="ECO:0007669"/>
    <property type="project" value="TreeGrafter"/>
</dbReference>
<dbReference type="InterPro" id="IPR058627">
    <property type="entry name" value="MdtA-like_C"/>
</dbReference>
<name>A0A433NMV2_CHLFR</name>
<dbReference type="Gene3D" id="1.10.287.470">
    <property type="entry name" value="Helix hairpin bin"/>
    <property type="match status" value="2"/>
</dbReference>
<dbReference type="InterPro" id="IPR058625">
    <property type="entry name" value="MdtA-like_BSH"/>
</dbReference>
<dbReference type="PANTHER" id="PTHR30469:SF15">
    <property type="entry name" value="HLYD FAMILY OF SECRETION PROTEINS"/>
    <property type="match status" value="1"/>
</dbReference>
<comment type="subcellular location">
    <subcellularLocation>
        <location evidence="1">Cell envelope</location>
    </subcellularLocation>
</comment>
<feature type="domain" description="CusB-like beta-barrel" evidence="7">
    <location>
        <begin position="278"/>
        <end position="352"/>
    </location>
</feature>
<dbReference type="SUPFAM" id="SSF111369">
    <property type="entry name" value="HlyD-like secretion proteins"/>
    <property type="match status" value="1"/>
</dbReference>
<dbReference type="Pfam" id="PF25917">
    <property type="entry name" value="BSH_RND"/>
    <property type="match status" value="1"/>
</dbReference>
<keyword evidence="4" id="KW-0175">Coiled coil</keyword>
<keyword evidence="5" id="KW-0812">Transmembrane</keyword>